<dbReference type="Gene3D" id="3.40.50.300">
    <property type="entry name" value="P-loop containing nucleotide triphosphate hydrolases"/>
    <property type="match status" value="1"/>
</dbReference>
<evidence type="ECO:0000313" key="5">
    <source>
        <dbReference type="EMBL" id="KAK0748783.1"/>
    </source>
</evidence>
<dbReference type="PROSITE" id="PS50297">
    <property type="entry name" value="ANK_REP_REGION"/>
    <property type="match status" value="1"/>
</dbReference>
<dbReference type="InterPro" id="IPR056884">
    <property type="entry name" value="NPHP3-like_N"/>
</dbReference>
<dbReference type="PANTHER" id="PTHR10039:SF5">
    <property type="entry name" value="NACHT DOMAIN-CONTAINING PROTEIN"/>
    <property type="match status" value="1"/>
</dbReference>
<dbReference type="AlphaFoldDB" id="A0AA40K7G1"/>
<dbReference type="InterPro" id="IPR029058">
    <property type="entry name" value="AB_hydrolase_fold"/>
</dbReference>
<dbReference type="EMBL" id="JAUKTV010000001">
    <property type="protein sequence ID" value="KAK0748783.1"/>
    <property type="molecule type" value="Genomic_DNA"/>
</dbReference>
<dbReference type="Gene3D" id="3.40.50.1820">
    <property type="entry name" value="alpha/beta hydrolase"/>
    <property type="match status" value="1"/>
</dbReference>
<dbReference type="SUPFAM" id="SSF48403">
    <property type="entry name" value="Ankyrin repeat"/>
    <property type="match status" value="1"/>
</dbReference>
<keyword evidence="6" id="KW-1185">Reference proteome</keyword>
<dbReference type="Proteomes" id="UP001172159">
    <property type="component" value="Unassembled WGS sequence"/>
</dbReference>
<protein>
    <recommendedName>
        <fullName evidence="4">Nephrocystin 3-like N-terminal domain-containing protein</fullName>
    </recommendedName>
</protein>
<proteinExistence type="predicted"/>
<keyword evidence="1" id="KW-0677">Repeat</keyword>
<evidence type="ECO:0000256" key="3">
    <source>
        <dbReference type="SAM" id="MobiDB-lite"/>
    </source>
</evidence>
<dbReference type="InterPro" id="IPR036770">
    <property type="entry name" value="Ankyrin_rpt-contain_sf"/>
</dbReference>
<dbReference type="Gene3D" id="1.25.40.20">
    <property type="entry name" value="Ankyrin repeat-containing domain"/>
    <property type="match status" value="1"/>
</dbReference>
<organism evidence="5 6">
    <name type="scientific">Apiosordaria backusii</name>
    <dbReference type="NCBI Taxonomy" id="314023"/>
    <lineage>
        <taxon>Eukaryota</taxon>
        <taxon>Fungi</taxon>
        <taxon>Dikarya</taxon>
        <taxon>Ascomycota</taxon>
        <taxon>Pezizomycotina</taxon>
        <taxon>Sordariomycetes</taxon>
        <taxon>Sordariomycetidae</taxon>
        <taxon>Sordariales</taxon>
        <taxon>Lasiosphaeriaceae</taxon>
        <taxon>Apiosordaria</taxon>
    </lineage>
</organism>
<dbReference type="SUPFAM" id="SSF53474">
    <property type="entry name" value="alpha/beta-Hydrolases"/>
    <property type="match status" value="1"/>
</dbReference>
<feature type="region of interest" description="Disordered" evidence="3">
    <location>
        <begin position="43"/>
        <end position="82"/>
    </location>
</feature>
<feature type="domain" description="Nephrocystin 3-like N-terminal" evidence="4">
    <location>
        <begin position="373"/>
        <end position="551"/>
    </location>
</feature>
<reference evidence="5" key="1">
    <citation type="submission" date="2023-06" db="EMBL/GenBank/DDBJ databases">
        <title>Genome-scale phylogeny and comparative genomics of the fungal order Sordariales.</title>
        <authorList>
            <consortium name="Lawrence Berkeley National Laboratory"/>
            <person name="Hensen N."/>
            <person name="Bonometti L."/>
            <person name="Westerberg I."/>
            <person name="Brannstrom I.O."/>
            <person name="Guillou S."/>
            <person name="Cros-Aarteil S."/>
            <person name="Calhoun S."/>
            <person name="Haridas S."/>
            <person name="Kuo A."/>
            <person name="Mondo S."/>
            <person name="Pangilinan J."/>
            <person name="Riley R."/>
            <person name="Labutti K."/>
            <person name="Andreopoulos B."/>
            <person name="Lipzen A."/>
            <person name="Chen C."/>
            <person name="Yanf M."/>
            <person name="Daum C."/>
            <person name="Ng V."/>
            <person name="Clum A."/>
            <person name="Steindorff A."/>
            <person name="Ohm R."/>
            <person name="Martin F."/>
            <person name="Silar P."/>
            <person name="Natvig D."/>
            <person name="Lalanne C."/>
            <person name="Gautier V."/>
            <person name="Ament-Velasquez S.L."/>
            <person name="Kruys A."/>
            <person name="Hutchinson M.I."/>
            <person name="Powell A.J."/>
            <person name="Barry K."/>
            <person name="Miller A.N."/>
            <person name="Grigoriev I.V."/>
            <person name="Debuchy R."/>
            <person name="Gladieux P."/>
            <person name="Thoren M.H."/>
            <person name="Johannesson H."/>
        </authorList>
    </citation>
    <scope>NUCLEOTIDE SEQUENCE</scope>
    <source>
        <strain evidence="5">CBS 540.89</strain>
    </source>
</reference>
<feature type="region of interest" description="Disordered" evidence="3">
    <location>
        <begin position="315"/>
        <end position="344"/>
    </location>
</feature>
<dbReference type="Pfam" id="PF24883">
    <property type="entry name" value="NPHP3_N"/>
    <property type="match status" value="1"/>
</dbReference>
<feature type="compositionally biased region" description="Polar residues" evidence="3">
    <location>
        <begin position="316"/>
        <end position="344"/>
    </location>
</feature>
<accession>A0AA40K7G1</accession>
<gene>
    <name evidence="5" type="ORF">B0T21DRAFT_303588</name>
</gene>
<evidence type="ECO:0000259" key="4">
    <source>
        <dbReference type="Pfam" id="PF24883"/>
    </source>
</evidence>
<evidence type="ECO:0000313" key="6">
    <source>
        <dbReference type="Proteomes" id="UP001172159"/>
    </source>
</evidence>
<dbReference type="InterPro" id="IPR027417">
    <property type="entry name" value="P-loop_NTPase"/>
</dbReference>
<dbReference type="PANTHER" id="PTHR10039">
    <property type="entry name" value="AMELOGENIN"/>
    <property type="match status" value="1"/>
</dbReference>
<sequence length="1025" mass="115980">MAAVSKSKDKIAATGLIVIHEPPGKATLDVVFVHGFTGHPVRTWTHGKGCERSDNTSEPPSKARKLNPFSRPHEQEKSSPSTTAVYWPQDLLPKTLPHARVLTYGYDTNIRHRHVGPVLNKSTIYDMAKGFLFELEAERRLDASRPLLFIAHSLGGIMVKEALRQAYTNRNRHLQLTRIFDSTIGIFFFGTPHGGADIRGLVVGVIEKLTKGLGFEANQHVLNTLLPGSECRQLRDEFNPVLQDQNWIIYSFQEGLALSGLGQKVVENSSSYLNFPKTEITIPIGKDHREMCRFPNLNDAEYRKVDAALAHIAEQVSKSQPTSSVETPTPSLDEQATPKATSLTDQSIQTLLDSLRFDQIDSRQESIRMAHKNTCNWITKTRKYKDWLDINKMQTHHGFLWMRGKAGSGKSTLMKSTLRSFQRSKSNSSTTVIYFFFNARGTYLEKTTEGMYRSLLLQLLEKMPDIQKTVFESAAIETWNVRAGREWSIGILEELFENAILSLGRHEVTCFIDALDECDDDQVERMVRLFESIGEQAVSNGLRFRIFFSSRHYPEISLDTCLDILLDGQEGHVRDIETYIQSQLKVGDQQTKDQLRERSSGVFMWVVLVVDILNREMSQGKPPSLVTKKLKQIPRNLYELFRSILTRDRRDSDGLLLCIQWLLFTREPLNPEQLYYALLSGLEPDDDSDSDDGSSPSNEVTYTMGDVATATLCGFEKFIRNTSKGLAEVTPSKKTPVVQFIHESVRDFLLKDNKKGLREVWPKLDKNFEAQSHDKLKQCCFNYLQSDISAGLGLGLDLKLPRASTMEGSALREKATKNFPFLAYATKNILWHAEYAQIGAITQEVFLKDDFNLRTWLLLRNVLEKHEARRYDYTYTATLLYVLAELNLPSLLKVWLPRFDVAASVSTEKERYGSPLLAALVFNSQGAVDAFVDHFGTAQHVSPSTLKEWKSQTGIIAPLSKNFQFSAHRDLFSYAVEFGNAALVHLLYNYNIPGLEVDVNKSDKDGKTPLMYAAKEGHAAIVKFL</sequence>
<feature type="repeat" description="ANK" evidence="2">
    <location>
        <begin position="1005"/>
        <end position="1025"/>
    </location>
</feature>
<feature type="non-terminal residue" evidence="5">
    <location>
        <position position="1025"/>
    </location>
</feature>
<comment type="caution">
    <text evidence="5">The sequence shown here is derived from an EMBL/GenBank/DDBJ whole genome shotgun (WGS) entry which is preliminary data.</text>
</comment>
<evidence type="ECO:0000256" key="1">
    <source>
        <dbReference type="ARBA" id="ARBA00022737"/>
    </source>
</evidence>
<name>A0AA40K7G1_9PEZI</name>
<evidence type="ECO:0000256" key="2">
    <source>
        <dbReference type="PROSITE-ProRule" id="PRU00023"/>
    </source>
</evidence>
<dbReference type="PROSITE" id="PS50088">
    <property type="entry name" value="ANK_REPEAT"/>
    <property type="match status" value="1"/>
</dbReference>
<dbReference type="SUPFAM" id="SSF52540">
    <property type="entry name" value="P-loop containing nucleoside triphosphate hydrolases"/>
    <property type="match status" value="1"/>
</dbReference>
<dbReference type="Pfam" id="PF12796">
    <property type="entry name" value="Ank_2"/>
    <property type="match status" value="1"/>
</dbReference>
<dbReference type="InterPro" id="IPR002110">
    <property type="entry name" value="Ankyrin_rpt"/>
</dbReference>
<keyword evidence="2" id="KW-0040">ANK repeat</keyword>